<dbReference type="AlphaFoldDB" id="A0A6J7Q625"/>
<evidence type="ECO:0000313" key="2">
    <source>
        <dbReference type="EMBL" id="CAB5012676.1"/>
    </source>
</evidence>
<sequence length="52" mass="5780">MAMTTTRPQNGDPAVFNEPNPIERAVSSVKYVPQLTIGSRNPRFTFDSVVNE</sequence>
<dbReference type="EMBL" id="CAFBON010000363">
    <property type="protein sequence ID" value="CAB5012676.1"/>
    <property type="molecule type" value="Genomic_DNA"/>
</dbReference>
<name>A0A6J7Q625_9ZZZZ</name>
<proteinExistence type="predicted"/>
<feature type="region of interest" description="Disordered" evidence="1">
    <location>
        <begin position="1"/>
        <end position="20"/>
    </location>
</feature>
<gene>
    <name evidence="2" type="ORF">UFOPK3954_02395</name>
</gene>
<protein>
    <submittedName>
        <fullName evidence="2">Unannotated protein</fullName>
    </submittedName>
</protein>
<organism evidence="2">
    <name type="scientific">freshwater metagenome</name>
    <dbReference type="NCBI Taxonomy" id="449393"/>
    <lineage>
        <taxon>unclassified sequences</taxon>
        <taxon>metagenomes</taxon>
        <taxon>ecological metagenomes</taxon>
    </lineage>
</organism>
<evidence type="ECO:0000256" key="1">
    <source>
        <dbReference type="SAM" id="MobiDB-lite"/>
    </source>
</evidence>
<accession>A0A6J7Q625</accession>
<reference evidence="2" key="1">
    <citation type="submission" date="2020-05" db="EMBL/GenBank/DDBJ databases">
        <authorList>
            <person name="Chiriac C."/>
            <person name="Salcher M."/>
            <person name="Ghai R."/>
            <person name="Kavagutti S V."/>
        </authorList>
    </citation>
    <scope>NUCLEOTIDE SEQUENCE</scope>
</reference>